<dbReference type="InParanoid" id="A0A2R6PF04"/>
<dbReference type="FunCoup" id="A0A2R6PF04">
    <property type="interactions" value="1812"/>
</dbReference>
<feature type="transmembrane region" description="Helical" evidence="5">
    <location>
        <begin position="409"/>
        <end position="430"/>
    </location>
</feature>
<dbReference type="EMBL" id="NKQK01000026">
    <property type="protein sequence ID" value="PSR89973.1"/>
    <property type="molecule type" value="Genomic_DNA"/>
</dbReference>
<gene>
    <name evidence="7" type="ORF">CEY00_Acc30170</name>
</gene>
<evidence type="ECO:0000259" key="6">
    <source>
        <dbReference type="PROSITE" id="PS51292"/>
    </source>
</evidence>
<evidence type="ECO:0000256" key="1">
    <source>
        <dbReference type="ARBA" id="ARBA00022723"/>
    </source>
</evidence>
<dbReference type="OrthoDB" id="435038at2759"/>
<feature type="transmembrane region" description="Helical" evidence="5">
    <location>
        <begin position="380"/>
        <end position="397"/>
    </location>
</feature>
<dbReference type="SUPFAM" id="SSF57850">
    <property type="entry name" value="RING/U-box"/>
    <property type="match status" value="1"/>
</dbReference>
<feature type="transmembrane region" description="Helical" evidence="5">
    <location>
        <begin position="354"/>
        <end position="374"/>
    </location>
</feature>
<keyword evidence="1" id="KW-0479">Metal-binding</keyword>
<name>A0A2R6PF04_ACTCC</name>
<dbReference type="PROSITE" id="PS51292">
    <property type="entry name" value="ZF_RING_CH"/>
    <property type="match status" value="1"/>
</dbReference>
<reference evidence="7 8" key="1">
    <citation type="submission" date="2017-07" db="EMBL/GenBank/DDBJ databases">
        <title>An improved, manually edited Actinidia chinensis var. chinensis (kiwifruit) genome highlights the challenges associated with draft genomes and gene prediction in plants.</title>
        <authorList>
            <person name="Pilkington S."/>
            <person name="Crowhurst R."/>
            <person name="Hilario E."/>
            <person name="Nardozza S."/>
            <person name="Fraser L."/>
            <person name="Peng Y."/>
            <person name="Gunaseelan K."/>
            <person name="Simpson R."/>
            <person name="Tahir J."/>
            <person name="Deroles S."/>
            <person name="Templeton K."/>
            <person name="Luo Z."/>
            <person name="Davy M."/>
            <person name="Cheng C."/>
            <person name="Mcneilage M."/>
            <person name="Scaglione D."/>
            <person name="Liu Y."/>
            <person name="Zhang Q."/>
            <person name="Datson P."/>
            <person name="De Silva N."/>
            <person name="Gardiner S."/>
            <person name="Bassett H."/>
            <person name="Chagne D."/>
            <person name="Mccallum J."/>
            <person name="Dzierzon H."/>
            <person name="Deng C."/>
            <person name="Wang Y.-Y."/>
            <person name="Barron N."/>
            <person name="Manako K."/>
            <person name="Bowen J."/>
            <person name="Foster T."/>
            <person name="Erridge Z."/>
            <person name="Tiffin H."/>
            <person name="Waite C."/>
            <person name="Davies K."/>
            <person name="Grierson E."/>
            <person name="Laing W."/>
            <person name="Kirk R."/>
            <person name="Chen X."/>
            <person name="Wood M."/>
            <person name="Montefiori M."/>
            <person name="Brummell D."/>
            <person name="Schwinn K."/>
            <person name="Catanach A."/>
            <person name="Fullerton C."/>
            <person name="Li D."/>
            <person name="Meiyalaghan S."/>
            <person name="Nieuwenhuizen N."/>
            <person name="Read N."/>
            <person name="Prakash R."/>
            <person name="Hunter D."/>
            <person name="Zhang H."/>
            <person name="Mckenzie M."/>
            <person name="Knabel M."/>
            <person name="Harris A."/>
            <person name="Allan A."/>
            <person name="Chen A."/>
            <person name="Janssen B."/>
            <person name="Plunkett B."/>
            <person name="Dwamena C."/>
            <person name="Voogd C."/>
            <person name="Leif D."/>
            <person name="Lafferty D."/>
            <person name="Souleyre E."/>
            <person name="Varkonyi-Gasic E."/>
            <person name="Gambi F."/>
            <person name="Hanley J."/>
            <person name="Yao J.-L."/>
            <person name="Cheung J."/>
            <person name="David K."/>
            <person name="Warren B."/>
            <person name="Marsh K."/>
            <person name="Snowden K."/>
            <person name="Lin-Wang K."/>
            <person name="Brian L."/>
            <person name="Martinez-Sanchez M."/>
            <person name="Wang M."/>
            <person name="Ileperuma N."/>
            <person name="Macnee N."/>
            <person name="Campin R."/>
            <person name="Mcatee P."/>
            <person name="Drummond R."/>
            <person name="Espley R."/>
            <person name="Ireland H."/>
            <person name="Wu R."/>
            <person name="Atkinson R."/>
            <person name="Karunairetnam S."/>
            <person name="Bulley S."/>
            <person name="Chunkath S."/>
            <person name="Hanley Z."/>
            <person name="Storey R."/>
            <person name="Thrimawithana A."/>
            <person name="Thomson S."/>
            <person name="David C."/>
            <person name="Testolin R."/>
        </authorList>
    </citation>
    <scope>NUCLEOTIDE SEQUENCE [LARGE SCALE GENOMIC DNA]</scope>
    <source>
        <strain evidence="8">cv. Red5</strain>
        <tissue evidence="7">Young leaf</tissue>
    </source>
</reference>
<evidence type="ECO:0000256" key="5">
    <source>
        <dbReference type="SAM" id="Phobius"/>
    </source>
</evidence>
<dbReference type="GO" id="GO:0008270">
    <property type="term" value="F:zinc ion binding"/>
    <property type="evidence" value="ECO:0007669"/>
    <property type="project" value="UniProtKB-KW"/>
</dbReference>
<dbReference type="PANTHER" id="PTHR46158">
    <property type="entry name" value="OS02G0165000 PROTEIN"/>
    <property type="match status" value="1"/>
</dbReference>
<dbReference type="InterPro" id="IPR013083">
    <property type="entry name" value="Znf_RING/FYVE/PHD"/>
</dbReference>
<evidence type="ECO:0000313" key="8">
    <source>
        <dbReference type="Proteomes" id="UP000241394"/>
    </source>
</evidence>
<feature type="transmembrane region" description="Helical" evidence="5">
    <location>
        <begin position="436"/>
        <end position="458"/>
    </location>
</feature>
<evidence type="ECO:0000256" key="3">
    <source>
        <dbReference type="ARBA" id="ARBA00022833"/>
    </source>
</evidence>
<organism evidence="7 8">
    <name type="scientific">Actinidia chinensis var. chinensis</name>
    <name type="common">Chinese soft-hair kiwi</name>
    <dbReference type="NCBI Taxonomy" id="1590841"/>
    <lineage>
        <taxon>Eukaryota</taxon>
        <taxon>Viridiplantae</taxon>
        <taxon>Streptophyta</taxon>
        <taxon>Embryophyta</taxon>
        <taxon>Tracheophyta</taxon>
        <taxon>Spermatophyta</taxon>
        <taxon>Magnoliopsida</taxon>
        <taxon>eudicotyledons</taxon>
        <taxon>Gunneridae</taxon>
        <taxon>Pentapetalae</taxon>
        <taxon>asterids</taxon>
        <taxon>Ericales</taxon>
        <taxon>Actinidiaceae</taxon>
        <taxon>Actinidia</taxon>
    </lineage>
</organism>
<evidence type="ECO:0000256" key="2">
    <source>
        <dbReference type="ARBA" id="ARBA00022771"/>
    </source>
</evidence>
<keyword evidence="5" id="KW-1133">Transmembrane helix</keyword>
<feature type="region of interest" description="Disordered" evidence="4">
    <location>
        <begin position="478"/>
        <end position="514"/>
    </location>
</feature>
<dbReference type="PANTHER" id="PTHR46158:SF1">
    <property type="entry name" value="RING_U-BOX SUPERFAMILY PROTEIN"/>
    <property type="match status" value="1"/>
</dbReference>
<dbReference type="CDD" id="cd16495">
    <property type="entry name" value="RING_CH-C4HC3_MARCH"/>
    <property type="match status" value="1"/>
</dbReference>
<keyword evidence="5" id="KW-0472">Membrane</keyword>
<dbReference type="SMART" id="SM00744">
    <property type="entry name" value="RINGv"/>
    <property type="match status" value="1"/>
</dbReference>
<sequence length="514" mass="57066">MKNAEATNSSADHGGSACQSEEVIPIRRGEESSDIAEEPQHGKHWRRQNLVLKIPSRKLEVSPQEFVQINMPPTPIPTPKKVNFLVTPSPSDARIRGSPGSSTRGKSSLKNLLPKLSFKYRNSQPEAEMMATNLAVEASSPAPQEKPSMSRSWSLSKIFTPRMKRTSSLPATPNEHSNPESIVGENLASLVNLQTKAAPRPIYRSLSVPVINKERRMKRMDSFFRVIPSTPRVKEGDIVMSSTTPTGDAENSEADGEDIPEEEAVCRICLDELCEGGETLKMECSCKGELALAHQECAVKWFSIKGNKTCDVCKQEVQNLPVTLLRIQSIRIRNTGANRAMQMEINGYRVWQEVPILVIVSMLAHFCFIEQLLIGKMGAGAVSISLPFSCVLGLLSSMTSATMVKRRFVWIYASCQFALVVLFAHVFYSLIHVQAILSILLATFAGFGIAMSGSSILVEFYRWRRQWRAQLDRHDDSQLVMPPNRRPQTAVPSQLGPLHPHPTDVENPETFSGN</sequence>
<keyword evidence="3" id="KW-0862">Zinc</keyword>
<dbReference type="Gene3D" id="3.30.40.10">
    <property type="entry name" value="Zinc/RING finger domain, C3HC4 (zinc finger)"/>
    <property type="match status" value="1"/>
</dbReference>
<dbReference type="Proteomes" id="UP000241394">
    <property type="component" value="Chromosome LG26"/>
</dbReference>
<proteinExistence type="predicted"/>
<evidence type="ECO:0000256" key="4">
    <source>
        <dbReference type="SAM" id="MobiDB-lite"/>
    </source>
</evidence>
<dbReference type="STRING" id="1590841.A0A2R6PF04"/>
<evidence type="ECO:0000313" key="7">
    <source>
        <dbReference type="EMBL" id="PSR89973.1"/>
    </source>
</evidence>
<keyword evidence="5" id="KW-0812">Transmembrane</keyword>
<feature type="domain" description="RING-CH-type" evidence="6">
    <location>
        <begin position="258"/>
        <end position="320"/>
    </location>
</feature>
<feature type="region of interest" description="Disordered" evidence="4">
    <location>
        <begin position="237"/>
        <end position="257"/>
    </location>
</feature>
<feature type="region of interest" description="Disordered" evidence="4">
    <location>
        <begin position="1"/>
        <end position="49"/>
    </location>
</feature>
<dbReference type="OMA" id="RRFIWLY"/>
<reference evidence="8" key="2">
    <citation type="journal article" date="2018" name="BMC Genomics">
        <title>A manually annotated Actinidia chinensis var. chinensis (kiwifruit) genome highlights the challenges associated with draft genomes and gene prediction in plants.</title>
        <authorList>
            <person name="Pilkington S.M."/>
            <person name="Crowhurst R."/>
            <person name="Hilario E."/>
            <person name="Nardozza S."/>
            <person name="Fraser L."/>
            <person name="Peng Y."/>
            <person name="Gunaseelan K."/>
            <person name="Simpson R."/>
            <person name="Tahir J."/>
            <person name="Deroles S.C."/>
            <person name="Templeton K."/>
            <person name="Luo Z."/>
            <person name="Davy M."/>
            <person name="Cheng C."/>
            <person name="McNeilage M."/>
            <person name="Scaglione D."/>
            <person name="Liu Y."/>
            <person name="Zhang Q."/>
            <person name="Datson P."/>
            <person name="De Silva N."/>
            <person name="Gardiner S.E."/>
            <person name="Bassett H."/>
            <person name="Chagne D."/>
            <person name="McCallum J."/>
            <person name="Dzierzon H."/>
            <person name="Deng C."/>
            <person name="Wang Y.Y."/>
            <person name="Barron L."/>
            <person name="Manako K."/>
            <person name="Bowen J."/>
            <person name="Foster T.M."/>
            <person name="Erridge Z.A."/>
            <person name="Tiffin H."/>
            <person name="Waite C.N."/>
            <person name="Davies K.M."/>
            <person name="Grierson E.P."/>
            <person name="Laing W.A."/>
            <person name="Kirk R."/>
            <person name="Chen X."/>
            <person name="Wood M."/>
            <person name="Montefiori M."/>
            <person name="Brummell D.A."/>
            <person name="Schwinn K.E."/>
            <person name="Catanach A."/>
            <person name="Fullerton C."/>
            <person name="Li D."/>
            <person name="Meiyalaghan S."/>
            <person name="Nieuwenhuizen N."/>
            <person name="Read N."/>
            <person name="Prakash R."/>
            <person name="Hunter D."/>
            <person name="Zhang H."/>
            <person name="McKenzie M."/>
            <person name="Knabel M."/>
            <person name="Harris A."/>
            <person name="Allan A.C."/>
            <person name="Gleave A."/>
            <person name="Chen A."/>
            <person name="Janssen B.J."/>
            <person name="Plunkett B."/>
            <person name="Ampomah-Dwamena C."/>
            <person name="Voogd C."/>
            <person name="Leif D."/>
            <person name="Lafferty D."/>
            <person name="Souleyre E.J.F."/>
            <person name="Varkonyi-Gasic E."/>
            <person name="Gambi F."/>
            <person name="Hanley J."/>
            <person name="Yao J.L."/>
            <person name="Cheung J."/>
            <person name="David K.M."/>
            <person name="Warren B."/>
            <person name="Marsh K."/>
            <person name="Snowden K.C."/>
            <person name="Lin-Wang K."/>
            <person name="Brian L."/>
            <person name="Martinez-Sanchez M."/>
            <person name="Wang M."/>
            <person name="Ileperuma N."/>
            <person name="Macnee N."/>
            <person name="Campin R."/>
            <person name="McAtee P."/>
            <person name="Drummond R.S.M."/>
            <person name="Espley R.V."/>
            <person name="Ireland H.S."/>
            <person name="Wu R."/>
            <person name="Atkinson R.G."/>
            <person name="Karunairetnam S."/>
            <person name="Bulley S."/>
            <person name="Chunkath S."/>
            <person name="Hanley Z."/>
            <person name="Storey R."/>
            <person name="Thrimawithana A.H."/>
            <person name="Thomson S."/>
            <person name="David C."/>
            <person name="Testolin R."/>
            <person name="Huang H."/>
            <person name="Hellens R.P."/>
            <person name="Schaffer R.J."/>
        </authorList>
    </citation>
    <scope>NUCLEOTIDE SEQUENCE [LARGE SCALE GENOMIC DNA]</scope>
    <source>
        <strain evidence="8">cv. Red5</strain>
    </source>
</reference>
<accession>A0A2R6PF04</accession>
<protein>
    <submittedName>
        <fullName evidence="7">E3 ubiquitin-protein like</fullName>
    </submittedName>
</protein>
<keyword evidence="8" id="KW-1185">Reference proteome</keyword>
<dbReference type="InterPro" id="IPR011016">
    <property type="entry name" value="Znf_RING-CH"/>
</dbReference>
<keyword evidence="2" id="KW-0863">Zinc-finger</keyword>
<dbReference type="Gramene" id="PSR89973">
    <property type="protein sequence ID" value="PSR89973"/>
    <property type="gene ID" value="CEY00_Acc30170"/>
</dbReference>
<dbReference type="AlphaFoldDB" id="A0A2R6PF04"/>
<dbReference type="Pfam" id="PF12906">
    <property type="entry name" value="RINGv"/>
    <property type="match status" value="1"/>
</dbReference>
<comment type="caution">
    <text evidence="7">The sequence shown here is derived from an EMBL/GenBank/DDBJ whole genome shotgun (WGS) entry which is preliminary data.</text>
</comment>
<feature type="region of interest" description="Disordered" evidence="4">
    <location>
        <begin position="89"/>
        <end position="109"/>
    </location>
</feature>
<feature type="compositionally biased region" description="Polar residues" evidence="4">
    <location>
        <begin position="1"/>
        <end position="11"/>
    </location>
</feature>